<name>A0ABV0YFL3_9TELE</name>
<evidence type="ECO:0000313" key="1">
    <source>
        <dbReference type="EMBL" id="MEQ2292615.1"/>
    </source>
</evidence>
<dbReference type="EMBL" id="JAHRIP010030612">
    <property type="protein sequence ID" value="MEQ2292615.1"/>
    <property type="molecule type" value="Genomic_DNA"/>
</dbReference>
<gene>
    <name evidence="1" type="ORF">AMECASPLE_024833</name>
</gene>
<proteinExistence type="predicted"/>
<comment type="caution">
    <text evidence="1">The sequence shown here is derived from an EMBL/GenBank/DDBJ whole genome shotgun (WGS) entry which is preliminary data.</text>
</comment>
<evidence type="ECO:0000313" key="2">
    <source>
        <dbReference type="Proteomes" id="UP001469553"/>
    </source>
</evidence>
<accession>A0ABV0YFL3</accession>
<sequence>MSITIEIIPKQFLNIYPGFPLHVIDCGAPPWQNKSRHTFRIKFKKKLNLERLTKEGNNEIMISRFNNKKNICLALRPWRKMYTLRMMRASKGILGLGLGMSSPRGIRSWWWSGLKKFEGIREPDGGERRRRVEA</sequence>
<organism evidence="1 2">
    <name type="scientific">Ameca splendens</name>
    <dbReference type="NCBI Taxonomy" id="208324"/>
    <lineage>
        <taxon>Eukaryota</taxon>
        <taxon>Metazoa</taxon>
        <taxon>Chordata</taxon>
        <taxon>Craniata</taxon>
        <taxon>Vertebrata</taxon>
        <taxon>Euteleostomi</taxon>
        <taxon>Actinopterygii</taxon>
        <taxon>Neopterygii</taxon>
        <taxon>Teleostei</taxon>
        <taxon>Neoteleostei</taxon>
        <taxon>Acanthomorphata</taxon>
        <taxon>Ovalentaria</taxon>
        <taxon>Atherinomorphae</taxon>
        <taxon>Cyprinodontiformes</taxon>
        <taxon>Goodeidae</taxon>
        <taxon>Ameca</taxon>
    </lineage>
</organism>
<reference evidence="1 2" key="1">
    <citation type="submission" date="2021-06" db="EMBL/GenBank/DDBJ databases">
        <authorList>
            <person name="Palmer J.M."/>
        </authorList>
    </citation>
    <scope>NUCLEOTIDE SEQUENCE [LARGE SCALE GENOMIC DNA]</scope>
    <source>
        <strain evidence="1 2">AS_MEX2019</strain>
        <tissue evidence="1">Muscle</tissue>
    </source>
</reference>
<keyword evidence="2" id="KW-1185">Reference proteome</keyword>
<dbReference type="Proteomes" id="UP001469553">
    <property type="component" value="Unassembled WGS sequence"/>
</dbReference>
<protein>
    <submittedName>
        <fullName evidence="1">Uncharacterized protein</fullName>
    </submittedName>
</protein>